<dbReference type="EMBL" id="CP036263">
    <property type="protein sequence ID" value="QDS98341.1"/>
    <property type="molecule type" value="Genomic_DNA"/>
</dbReference>
<keyword evidence="3" id="KW-1185">Reference proteome</keyword>
<dbReference type="RefSeq" id="WP_145059412.1">
    <property type="nucleotide sequence ID" value="NZ_CP036263.1"/>
</dbReference>
<evidence type="ECO:0008006" key="4">
    <source>
        <dbReference type="Google" id="ProtNLM"/>
    </source>
</evidence>
<gene>
    <name evidence="2" type="ORF">HG15A2_16140</name>
</gene>
<dbReference type="Proteomes" id="UP000319852">
    <property type="component" value="Chromosome"/>
</dbReference>
<dbReference type="OrthoDB" id="239917at2"/>
<evidence type="ECO:0000313" key="2">
    <source>
        <dbReference type="EMBL" id="QDS98341.1"/>
    </source>
</evidence>
<sequence length="142" mass="15268">MISRTPARRGYTLVELMLSSAITAALTGGLASSLYIASQSLDVADGEWQDTREAHRVLATLNRDVQSALSFSELTSTSVTMEVPDRDGDDAAETIRYSWSGTVGDPLTYQFNGGTVQTVAGDVQSFSLEWVSRLIEGVTRGS</sequence>
<name>A0A517MTX5_9BACT</name>
<organism evidence="2 3">
    <name type="scientific">Adhaeretor mobilis</name>
    <dbReference type="NCBI Taxonomy" id="1930276"/>
    <lineage>
        <taxon>Bacteria</taxon>
        <taxon>Pseudomonadati</taxon>
        <taxon>Planctomycetota</taxon>
        <taxon>Planctomycetia</taxon>
        <taxon>Pirellulales</taxon>
        <taxon>Lacipirellulaceae</taxon>
        <taxon>Adhaeretor</taxon>
    </lineage>
</organism>
<keyword evidence="1" id="KW-0812">Transmembrane</keyword>
<keyword evidence="1" id="KW-0472">Membrane</keyword>
<dbReference type="AlphaFoldDB" id="A0A517MTX5"/>
<feature type="transmembrane region" description="Helical" evidence="1">
    <location>
        <begin position="12"/>
        <end position="36"/>
    </location>
</feature>
<reference evidence="2 3" key="1">
    <citation type="submission" date="2019-02" db="EMBL/GenBank/DDBJ databases">
        <title>Deep-cultivation of Planctomycetes and their phenomic and genomic characterization uncovers novel biology.</title>
        <authorList>
            <person name="Wiegand S."/>
            <person name="Jogler M."/>
            <person name="Boedeker C."/>
            <person name="Pinto D."/>
            <person name="Vollmers J."/>
            <person name="Rivas-Marin E."/>
            <person name="Kohn T."/>
            <person name="Peeters S.H."/>
            <person name="Heuer A."/>
            <person name="Rast P."/>
            <person name="Oberbeckmann S."/>
            <person name="Bunk B."/>
            <person name="Jeske O."/>
            <person name="Meyerdierks A."/>
            <person name="Storesund J.E."/>
            <person name="Kallscheuer N."/>
            <person name="Luecker S."/>
            <person name="Lage O.M."/>
            <person name="Pohl T."/>
            <person name="Merkel B.J."/>
            <person name="Hornburger P."/>
            <person name="Mueller R.-W."/>
            <person name="Bruemmer F."/>
            <person name="Labrenz M."/>
            <person name="Spormann A.M."/>
            <person name="Op den Camp H."/>
            <person name="Overmann J."/>
            <person name="Amann R."/>
            <person name="Jetten M.S.M."/>
            <person name="Mascher T."/>
            <person name="Medema M.H."/>
            <person name="Devos D.P."/>
            <person name="Kaster A.-K."/>
            <person name="Ovreas L."/>
            <person name="Rohde M."/>
            <person name="Galperin M.Y."/>
            <person name="Jogler C."/>
        </authorList>
    </citation>
    <scope>NUCLEOTIDE SEQUENCE [LARGE SCALE GENOMIC DNA]</scope>
    <source>
        <strain evidence="2 3">HG15A2</strain>
    </source>
</reference>
<dbReference type="InterPro" id="IPR012902">
    <property type="entry name" value="N_methyl_site"/>
</dbReference>
<keyword evidence="1" id="KW-1133">Transmembrane helix</keyword>
<accession>A0A517MTX5</accession>
<dbReference type="KEGG" id="amob:HG15A2_16140"/>
<protein>
    <recommendedName>
        <fullName evidence="4">Prepilin-type N-terminal cleavage/methylation domain-containing protein</fullName>
    </recommendedName>
</protein>
<evidence type="ECO:0000256" key="1">
    <source>
        <dbReference type="SAM" id="Phobius"/>
    </source>
</evidence>
<dbReference type="Pfam" id="PF07963">
    <property type="entry name" value="N_methyl"/>
    <property type="match status" value="1"/>
</dbReference>
<proteinExistence type="predicted"/>
<evidence type="ECO:0000313" key="3">
    <source>
        <dbReference type="Proteomes" id="UP000319852"/>
    </source>
</evidence>